<feature type="compositionally biased region" description="Low complexity" evidence="4">
    <location>
        <begin position="612"/>
        <end position="623"/>
    </location>
</feature>
<feature type="compositionally biased region" description="Polar residues" evidence="4">
    <location>
        <begin position="670"/>
        <end position="679"/>
    </location>
</feature>
<reference evidence="5 6" key="1">
    <citation type="submission" date="2019-01" db="EMBL/GenBank/DDBJ databases">
        <authorList>
            <person name="B I."/>
            <person name="Ch S."/>
            <person name="Ch V.R."/>
        </authorList>
    </citation>
    <scope>NUCLEOTIDE SEQUENCE [LARGE SCALE GENOMIC DNA]</scope>
    <source>
        <strain evidence="5 6">JC507</strain>
    </source>
</reference>
<dbReference type="Pfam" id="PF00560">
    <property type="entry name" value="LRR_1"/>
    <property type="match status" value="1"/>
</dbReference>
<dbReference type="SMART" id="SM00369">
    <property type="entry name" value="LRR_TYP"/>
    <property type="match status" value="9"/>
</dbReference>
<dbReference type="PANTHER" id="PTHR48051">
    <property type="match status" value="1"/>
</dbReference>
<dbReference type="SMART" id="SM00364">
    <property type="entry name" value="LRR_BAC"/>
    <property type="match status" value="12"/>
</dbReference>
<dbReference type="PANTHER" id="PTHR48051:SF1">
    <property type="entry name" value="RAS SUPPRESSOR PROTEIN 1"/>
    <property type="match status" value="1"/>
</dbReference>
<comment type="caution">
    <text evidence="5">The sequence shown here is derived from an EMBL/GenBank/DDBJ whole genome shotgun (WGS) entry which is preliminary data.</text>
</comment>
<feature type="compositionally biased region" description="Basic and acidic residues" evidence="4">
    <location>
        <begin position="587"/>
        <end position="598"/>
    </location>
</feature>
<evidence type="ECO:0000313" key="6">
    <source>
        <dbReference type="Proteomes" id="UP000306038"/>
    </source>
</evidence>
<dbReference type="InterPro" id="IPR001611">
    <property type="entry name" value="Leu-rich_rpt"/>
</dbReference>
<dbReference type="SUPFAM" id="SSF52047">
    <property type="entry name" value="RNI-like"/>
    <property type="match status" value="1"/>
</dbReference>
<evidence type="ECO:0008006" key="7">
    <source>
        <dbReference type="Google" id="ProtNLM"/>
    </source>
</evidence>
<keyword evidence="6" id="KW-1185">Reference proteome</keyword>
<keyword evidence="1" id="KW-0433">Leucine-rich repeat</keyword>
<proteinExistence type="predicted"/>
<feature type="region of interest" description="Disordered" evidence="4">
    <location>
        <begin position="610"/>
        <end position="629"/>
    </location>
</feature>
<evidence type="ECO:0000256" key="3">
    <source>
        <dbReference type="SAM" id="Coils"/>
    </source>
</evidence>
<name>A0ABY2R7S0_9FLAO</name>
<evidence type="ECO:0000256" key="2">
    <source>
        <dbReference type="ARBA" id="ARBA00022737"/>
    </source>
</evidence>
<keyword evidence="3" id="KW-0175">Coiled coil</keyword>
<evidence type="ECO:0000313" key="5">
    <source>
        <dbReference type="EMBL" id="THV57575.1"/>
    </source>
</evidence>
<gene>
    <name evidence="5" type="ORF">EK417_16305</name>
</gene>
<keyword evidence="2" id="KW-0677">Repeat</keyword>
<protein>
    <recommendedName>
        <fullName evidence="7">Leucine-rich repeat-containing protein</fullName>
    </recommendedName>
</protein>
<dbReference type="InterPro" id="IPR050216">
    <property type="entry name" value="LRR_domain-containing"/>
</dbReference>
<feature type="compositionally biased region" description="Low complexity" evidence="4">
    <location>
        <begin position="646"/>
        <end position="662"/>
    </location>
</feature>
<feature type="compositionally biased region" description="Polar residues" evidence="4">
    <location>
        <begin position="567"/>
        <end position="585"/>
    </location>
</feature>
<dbReference type="Proteomes" id="UP000306038">
    <property type="component" value="Unassembled WGS sequence"/>
</dbReference>
<dbReference type="Pfam" id="PF13855">
    <property type="entry name" value="LRR_8"/>
    <property type="match status" value="3"/>
</dbReference>
<feature type="region of interest" description="Disordered" evidence="4">
    <location>
        <begin position="567"/>
        <end position="601"/>
    </location>
</feature>
<feature type="coiled-coil region" evidence="3">
    <location>
        <begin position="219"/>
        <end position="246"/>
    </location>
</feature>
<accession>A0ABY2R7S0</accession>
<feature type="coiled-coil region" evidence="3">
    <location>
        <begin position="1"/>
        <end position="28"/>
    </location>
</feature>
<dbReference type="PROSITE" id="PS51450">
    <property type="entry name" value="LRR"/>
    <property type="match status" value="8"/>
</dbReference>
<dbReference type="InterPro" id="IPR032675">
    <property type="entry name" value="LRR_dom_sf"/>
</dbReference>
<evidence type="ECO:0000256" key="1">
    <source>
        <dbReference type="ARBA" id="ARBA00022614"/>
    </source>
</evidence>
<sequence>MVMNKQQLKELSRRIEEAKKQEQQEKRLDLSGLSLNNEALLRAMSEIEKISGMTELDLGGNNLNKLPSNIFTLINLKRLKLDRNKFTDLPEEFELLDNLEKLDVSHNRLLYLPDKIGRSSNLKDLNVSNNELLFLPDLSGFRKLERLDLSNNRYLMKLPEEIGNLSKLTKLNVIGTGIEDIPEDLKLLNNLERAEVGLNKLFDEPEEIDNPSNLKALNFSNNEQQLKELSRRIEEAKKQEQQEKRLDLSGLSLNNEALLRAMSEIEKISGMTELDLGGNNLNKLPSNIFTLINLKRLKLDRNKFTDLPEEFELLDNLEKLDVSHNRLLYLPDKIGRSSNLKDLNVSNNELLFLPDLSGFRKLERLDLSTNNLKKLPEDIGNLSNLTKLNVNGNLIKNLPEGFELLKNLKALDFRKNRLSDEAFNTIKDITEKIKQVHQKSDYTLRTLYPNDKELEEIRLKIENPDLGSTSITIGDKKVEIFSKNVVEEFLSEIPLGTRSDISLYYLPAKDQLMKMINDDSNLIDVRDLTLNKVAQSLADGNIKDYLTSVDAERRKLYPLSELPIESAQSQAESQGIGSAPLTSQKVLRRESTEDKDSQMADAQLQIKAQGTVSSLSASPVSPSETGVSVNDRLRQMTIVQLPAQPQADSQVAVSTSSVSTSQDEQKVHIRNNSSSQENSPKILKR</sequence>
<evidence type="ECO:0000256" key="4">
    <source>
        <dbReference type="SAM" id="MobiDB-lite"/>
    </source>
</evidence>
<dbReference type="InterPro" id="IPR003591">
    <property type="entry name" value="Leu-rich_rpt_typical-subtyp"/>
</dbReference>
<dbReference type="SMART" id="SM00365">
    <property type="entry name" value="LRR_SD22"/>
    <property type="match status" value="6"/>
</dbReference>
<feature type="region of interest" description="Disordered" evidence="4">
    <location>
        <begin position="641"/>
        <end position="685"/>
    </location>
</feature>
<dbReference type="EMBL" id="SDLV01000031">
    <property type="protein sequence ID" value="THV57575.1"/>
    <property type="molecule type" value="Genomic_DNA"/>
</dbReference>
<organism evidence="5 6">
    <name type="scientific">Chryseobacterium candidae</name>
    <dbReference type="NCBI Taxonomy" id="1978493"/>
    <lineage>
        <taxon>Bacteria</taxon>
        <taxon>Pseudomonadati</taxon>
        <taxon>Bacteroidota</taxon>
        <taxon>Flavobacteriia</taxon>
        <taxon>Flavobacteriales</taxon>
        <taxon>Weeksellaceae</taxon>
        <taxon>Chryseobacterium group</taxon>
        <taxon>Chryseobacterium</taxon>
    </lineage>
</organism>
<dbReference type="Gene3D" id="3.80.10.10">
    <property type="entry name" value="Ribonuclease Inhibitor"/>
    <property type="match status" value="3"/>
</dbReference>
<dbReference type="SUPFAM" id="SSF52058">
    <property type="entry name" value="L domain-like"/>
    <property type="match status" value="1"/>
</dbReference>